<evidence type="ECO:0000313" key="2">
    <source>
        <dbReference type="Proteomes" id="UP001430193"/>
    </source>
</evidence>
<evidence type="ECO:0000313" key="1">
    <source>
        <dbReference type="EMBL" id="MBM7131596.1"/>
    </source>
</evidence>
<dbReference type="EMBL" id="JADIKF010000040">
    <property type="protein sequence ID" value="MBM7131596.1"/>
    <property type="molecule type" value="Genomic_DNA"/>
</dbReference>
<dbReference type="Proteomes" id="UP001430193">
    <property type="component" value="Unassembled WGS sequence"/>
</dbReference>
<name>A0ABS2KKD3_9GAMM</name>
<proteinExistence type="predicted"/>
<evidence type="ECO:0008006" key="3">
    <source>
        <dbReference type="Google" id="ProtNLM"/>
    </source>
</evidence>
<dbReference type="SUPFAM" id="SSF103370">
    <property type="entry name" value="NinB"/>
    <property type="match status" value="1"/>
</dbReference>
<protein>
    <recommendedName>
        <fullName evidence="3">NinB protein</fullName>
    </recommendedName>
</protein>
<dbReference type="RefSeq" id="WP_204633155.1">
    <property type="nucleotide sequence ID" value="NZ_BSOC01000001.1"/>
</dbReference>
<dbReference type="Gene3D" id="1.10.3790.10">
    <property type="entry name" value="NinB"/>
    <property type="match status" value="1"/>
</dbReference>
<dbReference type="InterPro" id="IPR036619">
    <property type="entry name" value="NinB_sf"/>
</dbReference>
<accession>A0ABS2KKD3</accession>
<organism evidence="1 2">
    <name type="scientific">Dyella mobilis</name>
    <dbReference type="NCBI Taxonomy" id="1849582"/>
    <lineage>
        <taxon>Bacteria</taxon>
        <taxon>Pseudomonadati</taxon>
        <taxon>Pseudomonadota</taxon>
        <taxon>Gammaproteobacteria</taxon>
        <taxon>Lysobacterales</taxon>
        <taxon>Rhodanobacteraceae</taxon>
        <taxon>Dyella</taxon>
    </lineage>
</organism>
<comment type="caution">
    <text evidence="1">The sequence shown here is derived from an EMBL/GenBank/DDBJ whole genome shotgun (WGS) entry which is preliminary data.</text>
</comment>
<keyword evidence="2" id="KW-1185">Reference proteome</keyword>
<reference evidence="1" key="1">
    <citation type="submission" date="2020-10" db="EMBL/GenBank/DDBJ databases">
        <title>Phylogeny of dyella-like bacteria.</title>
        <authorList>
            <person name="Fu J."/>
        </authorList>
    </citation>
    <scope>NUCLEOTIDE SEQUENCE</scope>
    <source>
        <strain evidence="1">DHON07</strain>
    </source>
</reference>
<gene>
    <name evidence="1" type="ORF">ISS99_18900</name>
</gene>
<sequence length="149" mass="17115">MTSTYVLRKKHPGRDNVKSNLHAFVDRLPDTKSWKVEIKEARPERSLDQNAAMYGVAYDVIMAATGLQGDAEKKQLHRDFCGEFFGWVDAGLSRRRPRRTTTTNECGERDVIDTVTMSQFYDFIQRKAAEFGIDVPDPDPFWRERAKAA</sequence>